<dbReference type="InterPro" id="IPR037396">
    <property type="entry name" value="FMN_HAD"/>
</dbReference>
<proteinExistence type="inferred from homology"/>
<name>A0A3B0MV20_9RHOB</name>
<dbReference type="CDD" id="cd02809">
    <property type="entry name" value="alpha_hydroxyacid_oxid_FMN"/>
    <property type="match status" value="1"/>
</dbReference>
<dbReference type="Pfam" id="PF01070">
    <property type="entry name" value="FMN_dh"/>
    <property type="match status" value="1"/>
</dbReference>
<dbReference type="PANTHER" id="PTHR10578">
    <property type="entry name" value="S -2-HYDROXY-ACID OXIDASE-RELATED"/>
    <property type="match status" value="1"/>
</dbReference>
<evidence type="ECO:0000256" key="7">
    <source>
        <dbReference type="PIRSR" id="PIRSR000138-2"/>
    </source>
</evidence>
<feature type="binding site" evidence="7">
    <location>
        <position position="141"/>
    </location>
    <ligand>
        <name>FMN</name>
        <dbReference type="ChEBI" id="CHEBI:58210"/>
    </ligand>
</feature>
<evidence type="ECO:0000256" key="1">
    <source>
        <dbReference type="ARBA" id="ARBA00001917"/>
    </source>
</evidence>
<keyword evidence="10" id="KW-1185">Reference proteome</keyword>
<dbReference type="GO" id="GO:0004459">
    <property type="term" value="F:L-lactate dehydrogenase (NAD+) activity"/>
    <property type="evidence" value="ECO:0007669"/>
    <property type="project" value="TreeGrafter"/>
</dbReference>
<evidence type="ECO:0000256" key="3">
    <source>
        <dbReference type="ARBA" id="ARBA00022643"/>
    </source>
</evidence>
<dbReference type="EC" id="1.1.-.-" evidence="9"/>
<feature type="domain" description="FMN hydroxy acid dehydrogenase" evidence="8">
    <location>
        <begin position="33"/>
        <end position="414"/>
    </location>
</feature>
<organism evidence="9 10">
    <name type="scientific">Roseinatronobacter ekhonensis</name>
    <dbReference type="NCBI Taxonomy" id="254356"/>
    <lineage>
        <taxon>Bacteria</taxon>
        <taxon>Pseudomonadati</taxon>
        <taxon>Pseudomonadota</taxon>
        <taxon>Alphaproteobacteria</taxon>
        <taxon>Rhodobacterales</taxon>
        <taxon>Paracoccaceae</taxon>
        <taxon>Roseinatronobacter</taxon>
    </lineage>
</organism>
<dbReference type="InterPro" id="IPR008259">
    <property type="entry name" value="FMN_hydac_DH_AS"/>
</dbReference>
<evidence type="ECO:0000313" key="9">
    <source>
        <dbReference type="EMBL" id="SUZ31666.1"/>
    </source>
</evidence>
<feature type="binding site" evidence="7">
    <location>
        <position position="190"/>
    </location>
    <ligand>
        <name>FMN</name>
        <dbReference type="ChEBI" id="CHEBI:58210"/>
    </ligand>
</feature>
<evidence type="ECO:0000313" key="10">
    <source>
        <dbReference type="Proteomes" id="UP000272908"/>
    </source>
</evidence>
<dbReference type="GO" id="GO:0010181">
    <property type="term" value="F:FMN binding"/>
    <property type="evidence" value="ECO:0007669"/>
    <property type="project" value="InterPro"/>
</dbReference>
<keyword evidence="2 7" id="KW-0285">Flavoprotein</keyword>
<dbReference type="PANTHER" id="PTHR10578:SF107">
    <property type="entry name" value="2-HYDROXYACID OXIDASE 1"/>
    <property type="match status" value="1"/>
</dbReference>
<feature type="binding site" evidence="7">
    <location>
        <begin position="112"/>
        <end position="114"/>
    </location>
    <ligand>
        <name>FMN</name>
        <dbReference type="ChEBI" id="CHEBI:58210"/>
    </ligand>
</feature>
<keyword evidence="4 9" id="KW-0560">Oxidoreductase</keyword>
<dbReference type="EMBL" id="UIHC01000010">
    <property type="protein sequence ID" value="SUZ31666.1"/>
    <property type="molecule type" value="Genomic_DNA"/>
</dbReference>
<evidence type="ECO:0000256" key="5">
    <source>
        <dbReference type="ARBA" id="ARBA00024042"/>
    </source>
</evidence>
<feature type="binding site" evidence="7">
    <location>
        <position position="307"/>
    </location>
    <ligand>
        <name>FMN</name>
        <dbReference type="ChEBI" id="CHEBI:58210"/>
    </ligand>
</feature>
<dbReference type="GO" id="GO:0005886">
    <property type="term" value="C:plasma membrane"/>
    <property type="evidence" value="ECO:0007669"/>
    <property type="project" value="TreeGrafter"/>
</dbReference>
<accession>A0A3B0MV20</accession>
<dbReference type="PROSITE" id="PS51349">
    <property type="entry name" value="FMN_HYDROXY_ACID_DH_2"/>
    <property type="match status" value="1"/>
</dbReference>
<dbReference type="Proteomes" id="UP000272908">
    <property type="component" value="Unassembled WGS sequence"/>
</dbReference>
<gene>
    <name evidence="9" type="primary">lldD_1</name>
    <name evidence="9" type="ORF">ROE7235_01416</name>
</gene>
<dbReference type="InterPro" id="IPR013785">
    <property type="entry name" value="Aldolase_TIM"/>
</dbReference>
<dbReference type="InterPro" id="IPR012133">
    <property type="entry name" value="Alpha-hydoxy_acid_DH_FMN"/>
</dbReference>
<feature type="binding site" evidence="7">
    <location>
        <begin position="363"/>
        <end position="364"/>
    </location>
    <ligand>
        <name>FMN</name>
        <dbReference type="ChEBI" id="CHEBI:58210"/>
    </ligand>
</feature>
<evidence type="ECO:0000256" key="4">
    <source>
        <dbReference type="ARBA" id="ARBA00023002"/>
    </source>
</evidence>
<evidence type="ECO:0000259" key="8">
    <source>
        <dbReference type="PROSITE" id="PS51349"/>
    </source>
</evidence>
<dbReference type="GO" id="GO:0009060">
    <property type="term" value="P:aerobic respiration"/>
    <property type="evidence" value="ECO:0007669"/>
    <property type="project" value="TreeGrafter"/>
</dbReference>
<comment type="cofactor">
    <cofactor evidence="1">
        <name>FMN</name>
        <dbReference type="ChEBI" id="CHEBI:58210"/>
    </cofactor>
</comment>
<dbReference type="AlphaFoldDB" id="A0A3B0MV20"/>
<feature type="binding site" evidence="7">
    <location>
        <position position="59"/>
    </location>
    <ligand>
        <name>glyoxylate</name>
        <dbReference type="ChEBI" id="CHEBI:36655"/>
    </ligand>
</feature>
<feature type="binding site" evidence="7">
    <location>
        <position position="164"/>
    </location>
    <ligand>
        <name>glyoxylate</name>
        <dbReference type="ChEBI" id="CHEBI:36655"/>
    </ligand>
</feature>
<comment type="similarity">
    <text evidence="5">Belongs to the FMN-dependent alpha-hydroxy acid dehydrogenase family.</text>
</comment>
<keyword evidence="3 7" id="KW-0288">FMN</keyword>
<protein>
    <submittedName>
        <fullName evidence="9">L-lactate dehydrogenase</fullName>
        <ecNumber evidence="9">1.1.-.-</ecNumber>
    </submittedName>
</protein>
<dbReference type="InterPro" id="IPR000262">
    <property type="entry name" value="FMN-dep_DH"/>
</dbReference>
<feature type="binding site" evidence="7">
    <location>
        <position position="312"/>
    </location>
    <ligand>
        <name>glyoxylate</name>
        <dbReference type="ChEBI" id="CHEBI:36655"/>
    </ligand>
</feature>
<evidence type="ECO:0000256" key="6">
    <source>
        <dbReference type="PIRSR" id="PIRSR000138-1"/>
    </source>
</evidence>
<evidence type="ECO:0000256" key="2">
    <source>
        <dbReference type="ARBA" id="ARBA00022630"/>
    </source>
</evidence>
<reference evidence="10" key="1">
    <citation type="submission" date="2018-08" db="EMBL/GenBank/DDBJ databases">
        <authorList>
            <person name="Rodrigo-Torres L."/>
            <person name="Arahal R. D."/>
            <person name="Lucena T."/>
        </authorList>
    </citation>
    <scope>NUCLEOTIDE SEQUENCE [LARGE SCALE GENOMIC DNA]</scope>
    <source>
        <strain evidence="10">CECT 7235</strain>
    </source>
</reference>
<dbReference type="PIRSF" id="PIRSF000138">
    <property type="entry name" value="Al-hdrx_acd_dh"/>
    <property type="match status" value="1"/>
</dbReference>
<feature type="binding site" evidence="7">
    <location>
        <position position="199"/>
    </location>
    <ligand>
        <name>glyoxylate</name>
        <dbReference type="ChEBI" id="CHEBI:36655"/>
    </ligand>
</feature>
<feature type="binding site" evidence="7">
    <location>
        <position position="285"/>
    </location>
    <ligand>
        <name>FMN</name>
        <dbReference type="ChEBI" id="CHEBI:58210"/>
    </ligand>
</feature>
<feature type="binding site" evidence="7">
    <location>
        <position position="162"/>
    </location>
    <ligand>
        <name>FMN</name>
        <dbReference type="ChEBI" id="CHEBI:58210"/>
    </ligand>
</feature>
<feature type="binding site" evidence="7">
    <location>
        <position position="309"/>
    </location>
    <ligand>
        <name>glyoxylate</name>
        <dbReference type="ChEBI" id="CHEBI:36655"/>
    </ligand>
</feature>
<dbReference type="PROSITE" id="PS00557">
    <property type="entry name" value="FMN_HYDROXY_ACID_DH_1"/>
    <property type="match status" value="1"/>
</dbReference>
<dbReference type="SUPFAM" id="SSF51395">
    <property type="entry name" value="FMN-linked oxidoreductases"/>
    <property type="match status" value="1"/>
</dbReference>
<dbReference type="Gene3D" id="3.20.20.70">
    <property type="entry name" value="Aldolase class I"/>
    <property type="match status" value="1"/>
</dbReference>
<sequence length="418" mass="45301">MVAGARKPEVVLRGAATVPVYNLAPPAFYAPMDPSLKYPALSDLKAACKARVPWFVWEYLDSATGSESVKPRNRAALEQVLFRPAILRGPITPDLTTRFLGQDYALPVGVAPVGMSGLIWPGAEAALAGMAQARRIPYTLSTVATQTPETIGPIAGDMGWFQLYPPKDPDIRKDILTRARNAGFRVLVLTVDLPGPSRRERQLRAQLAIPPRLTPSMLWQVAQRPRWALGTLMVGTPRLRLMEEYLKLDGNAPSTAHPGYLLRAAPDWDYLHAVRDLWDGPLVIKGVLDPADGPRLRDAGADALWVSNHGGRQFDGGPAALDALRDMRAAVGPDMPLVYDGGVESGLDVLRALACGADFTMLGRGWHYALGALGATGAGHLADILRDDLIANMVQLGATRAEHVAEQLAPRQDRRDEM</sequence>
<feature type="active site" description="Proton acceptor" evidence="6">
    <location>
        <position position="309"/>
    </location>
</feature>